<protein>
    <submittedName>
        <fullName evidence="2">Uncharacterized protein</fullName>
    </submittedName>
</protein>
<feature type="compositionally biased region" description="Gly residues" evidence="1">
    <location>
        <begin position="207"/>
        <end position="217"/>
    </location>
</feature>
<feature type="region of interest" description="Disordered" evidence="1">
    <location>
        <begin position="150"/>
        <end position="176"/>
    </location>
</feature>
<feature type="compositionally biased region" description="Basic and acidic residues" evidence="1">
    <location>
        <begin position="99"/>
        <end position="110"/>
    </location>
</feature>
<evidence type="ECO:0000256" key="1">
    <source>
        <dbReference type="SAM" id="MobiDB-lite"/>
    </source>
</evidence>
<proteinExistence type="predicted"/>
<organism evidence="2 3">
    <name type="scientific">Pleodorina starrii</name>
    <dbReference type="NCBI Taxonomy" id="330485"/>
    <lineage>
        <taxon>Eukaryota</taxon>
        <taxon>Viridiplantae</taxon>
        <taxon>Chlorophyta</taxon>
        <taxon>core chlorophytes</taxon>
        <taxon>Chlorophyceae</taxon>
        <taxon>CS clade</taxon>
        <taxon>Chlamydomonadales</taxon>
        <taxon>Volvocaceae</taxon>
        <taxon>Pleodorina</taxon>
    </lineage>
</organism>
<name>A0A9W6BYX4_9CHLO</name>
<evidence type="ECO:0000313" key="2">
    <source>
        <dbReference type="EMBL" id="GLC60325.1"/>
    </source>
</evidence>
<feature type="region of interest" description="Disordered" evidence="1">
    <location>
        <begin position="195"/>
        <end position="263"/>
    </location>
</feature>
<sequence length="286" mass="30110">MPRKAASSSSSSSDEDLTAFQSVAVTFEEITSKQKEVAEQAKKRIAGSSTRKRNVEKKSARAENGLGAGEESGGEDDDGPMDQLDPFQLKVAASLDSMLEGRLRLKEPGPKKRRREARAAERAEREVEAEPGGTFRFFARVKAGEPVVLQPYEPPQLPGTPFPELFRSRREPTAEEAAAALPALAVDGAALMAAAAASTAAAEARGTAGGTSGGGGSDASAAAALAGSPKKGKQQPQQQQKKEKKKKKQKQQQLGEGVVIDPRVFVPHDDRIRRLVGAGVGPGLAC</sequence>
<feature type="compositionally biased region" description="Pro residues" evidence="1">
    <location>
        <begin position="152"/>
        <end position="161"/>
    </location>
</feature>
<dbReference type="AlphaFoldDB" id="A0A9W6BYX4"/>
<dbReference type="OrthoDB" id="548266at2759"/>
<comment type="caution">
    <text evidence="2">The sequence shown here is derived from an EMBL/GenBank/DDBJ whole genome shotgun (WGS) entry which is preliminary data.</text>
</comment>
<keyword evidence="3" id="KW-1185">Reference proteome</keyword>
<accession>A0A9W6BYX4</accession>
<evidence type="ECO:0000313" key="3">
    <source>
        <dbReference type="Proteomes" id="UP001165080"/>
    </source>
</evidence>
<dbReference type="Proteomes" id="UP001165080">
    <property type="component" value="Unassembled WGS sequence"/>
</dbReference>
<dbReference type="EMBL" id="BRXU01000033">
    <property type="protein sequence ID" value="GLC60325.1"/>
    <property type="molecule type" value="Genomic_DNA"/>
</dbReference>
<feature type="compositionally biased region" description="Low complexity" evidence="1">
    <location>
        <begin position="218"/>
        <end position="239"/>
    </location>
</feature>
<gene>
    <name evidence="2" type="primary">PLEST012009</name>
    <name evidence="2" type="ORF">PLESTB_001598600</name>
</gene>
<feature type="compositionally biased region" description="Basic and acidic residues" evidence="1">
    <location>
        <begin position="117"/>
        <end position="128"/>
    </location>
</feature>
<reference evidence="2 3" key="1">
    <citation type="journal article" date="2023" name="Commun. Biol.">
        <title>Reorganization of the ancestral sex-determining regions during the evolution of trioecy in Pleodorina starrii.</title>
        <authorList>
            <person name="Takahashi K."/>
            <person name="Suzuki S."/>
            <person name="Kawai-Toyooka H."/>
            <person name="Yamamoto K."/>
            <person name="Hamaji T."/>
            <person name="Ootsuki R."/>
            <person name="Yamaguchi H."/>
            <person name="Kawachi M."/>
            <person name="Higashiyama T."/>
            <person name="Nozaki H."/>
        </authorList>
    </citation>
    <scope>NUCLEOTIDE SEQUENCE [LARGE SCALE GENOMIC DNA]</scope>
    <source>
        <strain evidence="2 3">NIES-4479</strain>
    </source>
</reference>
<feature type="compositionally biased region" description="Low complexity" evidence="1">
    <location>
        <begin position="195"/>
        <end position="206"/>
    </location>
</feature>
<feature type="region of interest" description="Disordered" evidence="1">
    <location>
        <begin position="35"/>
        <end position="132"/>
    </location>
</feature>